<protein>
    <submittedName>
        <fullName evidence="1">Uncharacterized protein</fullName>
    </submittedName>
</protein>
<evidence type="ECO:0000313" key="1">
    <source>
        <dbReference type="EMBL" id="KAB2788963.1"/>
    </source>
</evidence>
<organism evidence="1 2">
    <name type="scientific">Brucella anthropi</name>
    <name type="common">Ochrobactrum anthropi</name>
    <dbReference type="NCBI Taxonomy" id="529"/>
    <lineage>
        <taxon>Bacteria</taxon>
        <taxon>Pseudomonadati</taxon>
        <taxon>Pseudomonadota</taxon>
        <taxon>Alphaproteobacteria</taxon>
        <taxon>Hyphomicrobiales</taxon>
        <taxon>Brucellaceae</taxon>
        <taxon>Brucella/Ochrobactrum group</taxon>
        <taxon>Brucella</taxon>
    </lineage>
</organism>
<evidence type="ECO:0000313" key="2">
    <source>
        <dbReference type="Proteomes" id="UP000441102"/>
    </source>
</evidence>
<comment type="caution">
    <text evidence="1">The sequence shown here is derived from an EMBL/GenBank/DDBJ whole genome shotgun (WGS) entry which is preliminary data.</text>
</comment>
<dbReference type="Proteomes" id="UP000441102">
    <property type="component" value="Unassembled WGS sequence"/>
</dbReference>
<gene>
    <name evidence="1" type="ORF">F9L06_25935</name>
</gene>
<sequence length="158" mass="17498">MTRGLEGALAAVRHDNRARVMNAAQIEAHCVFLAGLGIACQEIDLTINVIHSTLRGDEVAMPDHIIPLMPATWVRDYVEGDRRQYERRPHLWSSADRNWFAQRASFYELAAIVMDLRTRQGDGAAAGAADAVRAQARFLRTFRGHDTGPEANAPHVAP</sequence>
<name>A0A6I0DHD8_BRUAN</name>
<dbReference type="AlphaFoldDB" id="A0A6I0DHD8"/>
<proteinExistence type="predicted"/>
<reference evidence="1 2" key="1">
    <citation type="submission" date="2019-09" db="EMBL/GenBank/DDBJ databases">
        <title>Taxonomic organization of the family Brucellaceae based on a phylogenomic approach.</title>
        <authorList>
            <person name="Leclercq S."/>
            <person name="Cloeckaert A."/>
            <person name="Zygmunt M.S."/>
        </authorList>
    </citation>
    <scope>NUCLEOTIDE SEQUENCE [LARGE SCALE GENOMIC DNA]</scope>
    <source>
        <strain evidence="1 2">CCUG 34461</strain>
    </source>
</reference>
<dbReference type="EMBL" id="WBWX01000024">
    <property type="protein sequence ID" value="KAB2788963.1"/>
    <property type="molecule type" value="Genomic_DNA"/>
</dbReference>
<accession>A0A6I0DHD8</accession>
<dbReference type="RefSeq" id="WP_151577237.1">
    <property type="nucleotide sequence ID" value="NZ_WBWX01000024.1"/>
</dbReference>